<feature type="compositionally biased region" description="Low complexity" evidence="1">
    <location>
        <begin position="8"/>
        <end position="21"/>
    </location>
</feature>
<reference evidence="3" key="1">
    <citation type="submission" date="2023-06" db="EMBL/GenBank/DDBJ databases">
        <title>Survivors Of The Sea: Transcriptome response of Skeletonema marinoi to long-term dormancy.</title>
        <authorList>
            <person name="Pinder M.I.M."/>
            <person name="Kourtchenko O."/>
            <person name="Robertson E.K."/>
            <person name="Larsson T."/>
            <person name="Maumus F."/>
            <person name="Osuna-Cruz C.M."/>
            <person name="Vancaester E."/>
            <person name="Stenow R."/>
            <person name="Vandepoele K."/>
            <person name="Ploug H."/>
            <person name="Bruchert V."/>
            <person name="Godhe A."/>
            <person name="Topel M."/>
        </authorList>
    </citation>
    <scope>NUCLEOTIDE SEQUENCE</scope>
    <source>
        <strain evidence="3">R05AC</strain>
    </source>
</reference>
<evidence type="ECO:0000256" key="2">
    <source>
        <dbReference type="SAM" id="Phobius"/>
    </source>
</evidence>
<keyword evidence="4" id="KW-1185">Reference proteome</keyword>
<evidence type="ECO:0000256" key="1">
    <source>
        <dbReference type="SAM" id="MobiDB-lite"/>
    </source>
</evidence>
<name>A0AAD9D5R6_9STRA</name>
<evidence type="ECO:0000313" key="3">
    <source>
        <dbReference type="EMBL" id="KAK1734817.1"/>
    </source>
</evidence>
<feature type="non-terminal residue" evidence="3">
    <location>
        <position position="1"/>
    </location>
</feature>
<gene>
    <name evidence="3" type="ORF">QTG54_014690</name>
</gene>
<organism evidence="3 4">
    <name type="scientific">Skeletonema marinoi</name>
    <dbReference type="NCBI Taxonomy" id="267567"/>
    <lineage>
        <taxon>Eukaryota</taxon>
        <taxon>Sar</taxon>
        <taxon>Stramenopiles</taxon>
        <taxon>Ochrophyta</taxon>
        <taxon>Bacillariophyta</taxon>
        <taxon>Coscinodiscophyceae</taxon>
        <taxon>Thalassiosirophycidae</taxon>
        <taxon>Thalassiosirales</taxon>
        <taxon>Skeletonemataceae</taxon>
        <taxon>Skeletonema</taxon>
        <taxon>Skeletonema marinoi-dohrnii complex</taxon>
    </lineage>
</organism>
<accession>A0AAD9D5R6</accession>
<evidence type="ECO:0000313" key="4">
    <source>
        <dbReference type="Proteomes" id="UP001224775"/>
    </source>
</evidence>
<dbReference type="AlphaFoldDB" id="A0AAD9D5R6"/>
<keyword evidence="2" id="KW-0472">Membrane</keyword>
<sequence>QNSTTMISAVRTSAVRAATRRPMSTATPKMHKAKDTWGELSKTRPPPGHDHTVFEGPYSTPVIAAFTIGILSTGYGMMYFGMRHQQYKQGYWK</sequence>
<dbReference type="EMBL" id="JATAAI010000037">
    <property type="protein sequence ID" value="KAK1734817.1"/>
    <property type="molecule type" value="Genomic_DNA"/>
</dbReference>
<comment type="caution">
    <text evidence="3">The sequence shown here is derived from an EMBL/GenBank/DDBJ whole genome shotgun (WGS) entry which is preliminary data.</text>
</comment>
<proteinExistence type="predicted"/>
<protein>
    <submittedName>
        <fullName evidence="3">Uncharacterized protein</fullName>
    </submittedName>
</protein>
<feature type="region of interest" description="Disordered" evidence="1">
    <location>
        <begin position="1"/>
        <end position="54"/>
    </location>
</feature>
<keyword evidence="2" id="KW-1133">Transmembrane helix</keyword>
<keyword evidence="2" id="KW-0812">Transmembrane</keyword>
<feature type="transmembrane region" description="Helical" evidence="2">
    <location>
        <begin position="62"/>
        <end position="82"/>
    </location>
</feature>
<dbReference type="Proteomes" id="UP001224775">
    <property type="component" value="Unassembled WGS sequence"/>
</dbReference>